<sequence length="63" mass="7008">MHGDVIFETHLHKAEKTLDLTGLKTAKTEIKEAIKDISKRPNPDITGAVQHSIVCLECVLQEI</sequence>
<dbReference type="EMBL" id="MJUW02000071">
    <property type="protein sequence ID" value="OQD45894.1"/>
    <property type="molecule type" value="Genomic_DNA"/>
</dbReference>
<evidence type="ECO:0000313" key="1">
    <source>
        <dbReference type="EMBL" id="OQD45894.1"/>
    </source>
</evidence>
<organism evidence="1 2">
    <name type="scientific">Candidatus Brocadia sapporoensis</name>
    <dbReference type="NCBI Taxonomy" id="392547"/>
    <lineage>
        <taxon>Bacteria</taxon>
        <taxon>Pseudomonadati</taxon>
        <taxon>Planctomycetota</taxon>
        <taxon>Candidatus Brocadiia</taxon>
        <taxon>Candidatus Brocadiales</taxon>
        <taxon>Candidatus Brocadiaceae</taxon>
        <taxon>Candidatus Brocadia</taxon>
    </lineage>
</organism>
<dbReference type="Proteomes" id="UP000242219">
    <property type="component" value="Unassembled WGS sequence"/>
</dbReference>
<reference evidence="1 2" key="1">
    <citation type="journal article" date="2016" name="Genome Announc.">
        <title>Draft Genome Sequence of the Anaerobic Ammonium-Oxidizing Bacterium 'Candidatus Brocadia sp. 40'.</title>
        <authorList>
            <person name="Ali M."/>
            <person name="Haroon M.F."/>
            <person name="Narita Y."/>
            <person name="Zhang L."/>
            <person name="Rangel Shaw D."/>
            <person name="Okabe S."/>
            <person name="Saikaly P.E."/>
        </authorList>
    </citation>
    <scope>NUCLEOTIDE SEQUENCE [LARGE SCALE GENOMIC DNA]</scope>
    <source>
        <strain evidence="1 2">40</strain>
    </source>
</reference>
<protein>
    <submittedName>
        <fullName evidence="1">Uncharacterized protein</fullName>
    </submittedName>
</protein>
<proteinExistence type="predicted"/>
<keyword evidence="2" id="KW-1185">Reference proteome</keyword>
<dbReference type="AlphaFoldDB" id="A0A1V6M0F6"/>
<name>A0A1V6M0F6_9BACT</name>
<gene>
    <name evidence="1" type="ORF">BIY37_06175</name>
</gene>
<comment type="caution">
    <text evidence="1">The sequence shown here is derived from an EMBL/GenBank/DDBJ whole genome shotgun (WGS) entry which is preliminary data.</text>
</comment>
<accession>A0A1V6M0F6</accession>
<evidence type="ECO:0000313" key="2">
    <source>
        <dbReference type="Proteomes" id="UP000242219"/>
    </source>
</evidence>